<feature type="compositionally biased region" description="Polar residues" evidence="1">
    <location>
        <begin position="92"/>
        <end position="111"/>
    </location>
</feature>
<gene>
    <name evidence="2" type="ORF">R3P38DRAFT_3189462</name>
</gene>
<proteinExistence type="predicted"/>
<comment type="caution">
    <text evidence="2">The sequence shown here is derived from an EMBL/GenBank/DDBJ whole genome shotgun (WGS) entry which is preliminary data.</text>
</comment>
<evidence type="ECO:0000313" key="2">
    <source>
        <dbReference type="EMBL" id="KAK7029190.1"/>
    </source>
</evidence>
<feature type="region of interest" description="Disordered" evidence="1">
    <location>
        <begin position="46"/>
        <end position="111"/>
    </location>
</feature>
<sequence length="111" mass="12619">MPPVRLHFDVEECDLPLLLHDWPKQLQAASENYEHHPLASIYDQLQEQARKRSRYSPISPRTPRRAPNSARSDVQRSRRVLTPLQRREENLDPSSPQLTSGGGNTPLTSGA</sequence>
<accession>A0AAW0BQY1</accession>
<protein>
    <submittedName>
        <fullName evidence="2">Uncharacterized protein</fullName>
    </submittedName>
</protein>
<name>A0AAW0BQY1_9AGAR</name>
<evidence type="ECO:0000313" key="3">
    <source>
        <dbReference type="Proteomes" id="UP001362999"/>
    </source>
</evidence>
<evidence type="ECO:0000256" key="1">
    <source>
        <dbReference type="SAM" id="MobiDB-lite"/>
    </source>
</evidence>
<reference evidence="2 3" key="1">
    <citation type="journal article" date="2024" name="J Genomics">
        <title>Draft genome sequencing and assembly of Favolaschia claudopus CIRM-BRFM 2984 isolated from oak limbs.</title>
        <authorList>
            <person name="Navarro D."/>
            <person name="Drula E."/>
            <person name="Chaduli D."/>
            <person name="Cazenave R."/>
            <person name="Ahrendt S."/>
            <person name="Wang J."/>
            <person name="Lipzen A."/>
            <person name="Daum C."/>
            <person name="Barry K."/>
            <person name="Grigoriev I.V."/>
            <person name="Favel A."/>
            <person name="Rosso M.N."/>
            <person name="Martin F."/>
        </authorList>
    </citation>
    <scope>NUCLEOTIDE SEQUENCE [LARGE SCALE GENOMIC DNA]</scope>
    <source>
        <strain evidence="2 3">CIRM-BRFM 2984</strain>
    </source>
</reference>
<dbReference type="Proteomes" id="UP001362999">
    <property type="component" value="Unassembled WGS sequence"/>
</dbReference>
<dbReference type="EMBL" id="JAWWNJ010000027">
    <property type="protein sequence ID" value="KAK7029190.1"/>
    <property type="molecule type" value="Genomic_DNA"/>
</dbReference>
<organism evidence="2 3">
    <name type="scientific">Favolaschia claudopus</name>
    <dbReference type="NCBI Taxonomy" id="2862362"/>
    <lineage>
        <taxon>Eukaryota</taxon>
        <taxon>Fungi</taxon>
        <taxon>Dikarya</taxon>
        <taxon>Basidiomycota</taxon>
        <taxon>Agaricomycotina</taxon>
        <taxon>Agaricomycetes</taxon>
        <taxon>Agaricomycetidae</taxon>
        <taxon>Agaricales</taxon>
        <taxon>Marasmiineae</taxon>
        <taxon>Mycenaceae</taxon>
        <taxon>Favolaschia</taxon>
    </lineage>
</organism>
<dbReference type="AlphaFoldDB" id="A0AAW0BQY1"/>
<keyword evidence="3" id="KW-1185">Reference proteome</keyword>